<name>A0A150GWC0_GONPE</name>
<organism evidence="2 3">
    <name type="scientific">Gonium pectorale</name>
    <name type="common">Green alga</name>
    <dbReference type="NCBI Taxonomy" id="33097"/>
    <lineage>
        <taxon>Eukaryota</taxon>
        <taxon>Viridiplantae</taxon>
        <taxon>Chlorophyta</taxon>
        <taxon>core chlorophytes</taxon>
        <taxon>Chlorophyceae</taxon>
        <taxon>CS clade</taxon>
        <taxon>Chlamydomonadales</taxon>
        <taxon>Volvocaceae</taxon>
        <taxon>Gonium</taxon>
    </lineage>
</organism>
<accession>A0A150GWC0</accession>
<feature type="chain" id="PRO_5007562277" evidence="1">
    <location>
        <begin position="22"/>
        <end position="128"/>
    </location>
</feature>
<proteinExistence type="predicted"/>
<feature type="signal peptide" evidence="1">
    <location>
        <begin position="1"/>
        <end position="21"/>
    </location>
</feature>
<evidence type="ECO:0000313" key="3">
    <source>
        <dbReference type="Proteomes" id="UP000075714"/>
    </source>
</evidence>
<keyword evidence="3" id="KW-1185">Reference proteome</keyword>
<sequence>MPRLRTLWLALVTPGWRPLLARPRLWQGLAELRMWGGDGPIKRAEVDGVLQVPEIAALASLTGLTSLHLLGRYLLPMGAEPLEALIRLTNLRSLSWMKPRLMRRVSLSYIKEFKLDYTSTFTLPHTYV</sequence>
<protein>
    <submittedName>
        <fullName evidence="2">Uncharacterized protein</fullName>
    </submittedName>
</protein>
<dbReference type="EMBL" id="LSYV01000007">
    <property type="protein sequence ID" value="KXZ53670.1"/>
    <property type="molecule type" value="Genomic_DNA"/>
</dbReference>
<dbReference type="AlphaFoldDB" id="A0A150GWC0"/>
<evidence type="ECO:0000256" key="1">
    <source>
        <dbReference type="SAM" id="SignalP"/>
    </source>
</evidence>
<keyword evidence="1" id="KW-0732">Signal</keyword>
<evidence type="ECO:0000313" key="2">
    <source>
        <dbReference type="EMBL" id="KXZ53670.1"/>
    </source>
</evidence>
<dbReference type="Proteomes" id="UP000075714">
    <property type="component" value="Unassembled WGS sequence"/>
</dbReference>
<reference evidence="3" key="1">
    <citation type="journal article" date="2016" name="Nat. Commun.">
        <title>The Gonium pectorale genome demonstrates co-option of cell cycle regulation during the evolution of multicellularity.</title>
        <authorList>
            <person name="Hanschen E.R."/>
            <person name="Marriage T.N."/>
            <person name="Ferris P.J."/>
            <person name="Hamaji T."/>
            <person name="Toyoda A."/>
            <person name="Fujiyama A."/>
            <person name="Neme R."/>
            <person name="Noguchi H."/>
            <person name="Minakuchi Y."/>
            <person name="Suzuki M."/>
            <person name="Kawai-Toyooka H."/>
            <person name="Smith D.R."/>
            <person name="Sparks H."/>
            <person name="Anderson J."/>
            <person name="Bakaric R."/>
            <person name="Luria V."/>
            <person name="Karger A."/>
            <person name="Kirschner M.W."/>
            <person name="Durand P.M."/>
            <person name="Michod R.E."/>
            <person name="Nozaki H."/>
            <person name="Olson B.J."/>
        </authorList>
    </citation>
    <scope>NUCLEOTIDE SEQUENCE [LARGE SCALE GENOMIC DNA]</scope>
    <source>
        <strain evidence="3">NIES-2863</strain>
    </source>
</reference>
<comment type="caution">
    <text evidence="2">The sequence shown here is derived from an EMBL/GenBank/DDBJ whole genome shotgun (WGS) entry which is preliminary data.</text>
</comment>
<gene>
    <name evidence="2" type="ORF">GPECTOR_6g587</name>
</gene>